<keyword evidence="6" id="KW-0496">Mitochondrion</keyword>
<dbReference type="GO" id="GO:0042407">
    <property type="term" value="P:cristae formation"/>
    <property type="evidence" value="ECO:0007669"/>
    <property type="project" value="TreeGrafter"/>
</dbReference>
<dbReference type="GeneID" id="68104696"/>
<evidence type="ECO:0000256" key="1">
    <source>
        <dbReference type="ARBA" id="ARBA00004273"/>
    </source>
</evidence>
<dbReference type="Proteomes" id="UP000816034">
    <property type="component" value="Unassembled WGS sequence"/>
</dbReference>
<dbReference type="Pfam" id="PF09731">
    <property type="entry name" value="Mitofilin"/>
    <property type="match status" value="1"/>
</dbReference>
<keyword evidence="12" id="KW-1185">Reference proteome</keyword>
<evidence type="ECO:0000256" key="2">
    <source>
        <dbReference type="ARBA" id="ARBA00010877"/>
    </source>
</evidence>
<feature type="compositionally biased region" description="Low complexity" evidence="9">
    <location>
        <begin position="58"/>
        <end position="90"/>
    </location>
</feature>
<keyword evidence="3 10" id="KW-0812">Transmembrane</keyword>
<evidence type="ECO:0000256" key="8">
    <source>
        <dbReference type="SAM" id="Coils"/>
    </source>
</evidence>
<evidence type="ECO:0000256" key="7">
    <source>
        <dbReference type="ARBA" id="ARBA00023136"/>
    </source>
</evidence>
<feature type="compositionally biased region" description="Basic and acidic residues" evidence="9">
    <location>
        <begin position="185"/>
        <end position="202"/>
    </location>
</feature>
<evidence type="ECO:0000313" key="12">
    <source>
        <dbReference type="Proteomes" id="UP000816034"/>
    </source>
</evidence>
<dbReference type="PANTHER" id="PTHR15415">
    <property type="entry name" value="MITOFILIN"/>
    <property type="match status" value="1"/>
</dbReference>
<proteinExistence type="inferred from homology"/>
<evidence type="ECO:0000256" key="3">
    <source>
        <dbReference type="ARBA" id="ARBA00022692"/>
    </source>
</evidence>
<accession>A0AA88GBE8</accession>
<protein>
    <recommendedName>
        <fullName evidence="13">Mitofilin</fullName>
    </recommendedName>
</protein>
<dbReference type="GO" id="GO:0061617">
    <property type="term" value="C:MICOS complex"/>
    <property type="evidence" value="ECO:0007669"/>
    <property type="project" value="TreeGrafter"/>
</dbReference>
<feature type="compositionally biased region" description="Low complexity" evidence="9">
    <location>
        <begin position="172"/>
        <end position="184"/>
    </location>
</feature>
<evidence type="ECO:0000256" key="4">
    <source>
        <dbReference type="ARBA" id="ARBA00022792"/>
    </source>
</evidence>
<keyword evidence="8" id="KW-0175">Coiled coil</keyword>
<feature type="coiled-coil region" evidence="8">
    <location>
        <begin position="302"/>
        <end position="417"/>
    </location>
</feature>
<keyword evidence="4" id="KW-0999">Mitochondrion inner membrane</keyword>
<dbReference type="AlphaFoldDB" id="A0AA88GBE8"/>
<comment type="caution">
    <text evidence="11">The sequence shown here is derived from an EMBL/GenBank/DDBJ whole genome shotgun (WGS) entry which is preliminary data.</text>
</comment>
<evidence type="ECO:0000256" key="5">
    <source>
        <dbReference type="ARBA" id="ARBA00022989"/>
    </source>
</evidence>
<keyword evidence="7 10" id="KW-0472">Membrane</keyword>
<dbReference type="RefSeq" id="XP_044542550.1">
    <property type="nucleotide sequence ID" value="XM_044687987.1"/>
</dbReference>
<evidence type="ECO:0000256" key="10">
    <source>
        <dbReference type="SAM" id="Phobius"/>
    </source>
</evidence>
<dbReference type="EMBL" id="PYSW02000056">
    <property type="protein sequence ID" value="KAG2373376.1"/>
    <property type="molecule type" value="Genomic_DNA"/>
</dbReference>
<dbReference type="InterPro" id="IPR019133">
    <property type="entry name" value="MIC60"/>
</dbReference>
<feature type="region of interest" description="Disordered" evidence="9">
    <location>
        <begin position="166"/>
        <end position="203"/>
    </location>
</feature>
<comment type="subcellular location">
    <subcellularLocation>
        <location evidence="1">Mitochondrion inner membrane</location>
    </subcellularLocation>
</comment>
<evidence type="ECO:0008006" key="13">
    <source>
        <dbReference type="Google" id="ProtNLM"/>
    </source>
</evidence>
<feature type="region of interest" description="Disordered" evidence="9">
    <location>
        <begin position="58"/>
        <end position="111"/>
    </location>
</feature>
<comment type="similarity">
    <text evidence="2">Belongs to the MICOS complex subunit Mic60 family.</text>
</comment>
<evidence type="ECO:0000256" key="6">
    <source>
        <dbReference type="ARBA" id="ARBA00023128"/>
    </source>
</evidence>
<name>A0AA88GBE8_NAELO</name>
<reference evidence="11 12" key="1">
    <citation type="journal article" date="2018" name="BMC Genomics">
        <title>The genome of Naegleria lovaniensis, the basis for a comparative approach to unravel pathogenicity factors of the human pathogenic amoeba N. fowleri.</title>
        <authorList>
            <person name="Liechti N."/>
            <person name="Schurch N."/>
            <person name="Bruggmann R."/>
            <person name="Wittwer M."/>
        </authorList>
    </citation>
    <scope>NUCLEOTIDE SEQUENCE [LARGE SCALE GENOMIC DNA]</scope>
    <source>
        <strain evidence="11 12">ATCC 30569</strain>
    </source>
</reference>
<gene>
    <name evidence="11" type="ORF">C9374_012242</name>
</gene>
<evidence type="ECO:0000313" key="11">
    <source>
        <dbReference type="EMBL" id="KAG2373376.1"/>
    </source>
</evidence>
<feature type="transmembrane region" description="Helical" evidence="10">
    <location>
        <begin position="118"/>
        <end position="140"/>
    </location>
</feature>
<sequence>MKRAIASRKVFSSLVATTSGRNLLTTKASSSAKNPSFQQQPQQGMMFSTSCFTHTAATPNNNTTTSSSGTSPSSNSTTTKATTTQSSTSNMESIKYNKENQLKPPSGVGSNTKKSSSFIFNLLLSVSVISAGSLAVVMYLRDDIEKARKLEKEISELKAYQKQAMSDLQSANMDNTDNNENNSGNEEKIQEFNSKANEERSALENALQTELHKTQQRLQTISSQLEALHREKSSISERMSTLENSQRVIKKDVEQLNSEKLALTAAIENAMTHSSVQVDSSKLASKEGPLSVEDRDLLIVRIQQIEKQLATKDQLLRTLEHEYETKLNRVRAIGEEQTKLEMEKLSARLSEKQTELQLLRERLSQELNAEKLRLASEMEQSLKEQAHDISSLYSAHAQKKDLQVRETEAKLKQLEKHFAESIDYFNDSLKLQQYTTAIISFQDATLNKKQSCKKEIEKLKALAAGDDLVTTAIDLIPEQVILEGATSFEELRDRFLTVKKQALASSLTPSHAGLFGYVTSKLASVFVVEEHGLVQGESVNAALARAEFYLKHRKLENALSEIVNICQHKDNANLRFVLSDWMKDANDRVLLDQALRMLQSHLVVLSQSVQ</sequence>
<evidence type="ECO:0000256" key="9">
    <source>
        <dbReference type="SAM" id="MobiDB-lite"/>
    </source>
</evidence>
<keyword evidence="5 10" id="KW-1133">Transmembrane helix</keyword>
<organism evidence="11 12">
    <name type="scientific">Naegleria lovaniensis</name>
    <name type="common">Amoeba</name>
    <dbReference type="NCBI Taxonomy" id="51637"/>
    <lineage>
        <taxon>Eukaryota</taxon>
        <taxon>Discoba</taxon>
        <taxon>Heterolobosea</taxon>
        <taxon>Tetramitia</taxon>
        <taxon>Eutetramitia</taxon>
        <taxon>Vahlkampfiidae</taxon>
        <taxon>Naegleria</taxon>
    </lineage>
</organism>
<dbReference type="PANTHER" id="PTHR15415:SF7">
    <property type="entry name" value="MICOS COMPLEX SUBUNIT MIC60"/>
    <property type="match status" value="1"/>
</dbReference>